<feature type="transmembrane region" description="Helical" evidence="2">
    <location>
        <begin position="216"/>
        <end position="236"/>
    </location>
</feature>
<comment type="similarity">
    <text evidence="1">Belongs to the DedA family.</text>
</comment>
<dbReference type="PANTHER" id="PTHR42709">
    <property type="entry name" value="ALKALINE PHOSPHATASE LIKE PROTEIN"/>
    <property type="match status" value="1"/>
</dbReference>
<organism evidence="4 5">
    <name type="scientific">Desulfosporosinus orientis (strain ATCC 19365 / DSM 765 / NCIMB 8382 / VKM B-1628 / Singapore I)</name>
    <name type="common">Desulfotomaculum orientis</name>
    <dbReference type="NCBI Taxonomy" id="768706"/>
    <lineage>
        <taxon>Bacteria</taxon>
        <taxon>Bacillati</taxon>
        <taxon>Bacillota</taxon>
        <taxon>Clostridia</taxon>
        <taxon>Eubacteriales</taxon>
        <taxon>Desulfitobacteriaceae</taxon>
        <taxon>Desulfosporosinus</taxon>
    </lineage>
</organism>
<feature type="transmembrane region" description="Helical" evidence="2">
    <location>
        <begin position="393"/>
        <end position="413"/>
    </location>
</feature>
<dbReference type="InterPro" id="IPR032816">
    <property type="entry name" value="VTT_dom"/>
</dbReference>
<feature type="transmembrane region" description="Helical" evidence="2">
    <location>
        <begin position="51"/>
        <end position="72"/>
    </location>
</feature>
<dbReference type="GO" id="GO:0005886">
    <property type="term" value="C:plasma membrane"/>
    <property type="evidence" value="ECO:0007669"/>
    <property type="project" value="TreeGrafter"/>
</dbReference>
<evidence type="ECO:0000256" key="2">
    <source>
        <dbReference type="SAM" id="Phobius"/>
    </source>
</evidence>
<feature type="transmembrane region" description="Helical" evidence="2">
    <location>
        <begin position="132"/>
        <end position="153"/>
    </location>
</feature>
<dbReference type="EMBL" id="CP003108">
    <property type="protein sequence ID" value="AET67494.1"/>
    <property type="molecule type" value="Genomic_DNA"/>
</dbReference>
<sequence>MSFEVLTQYITQYGYPGLFLIMAISILGIPIPDEVLLTFIGFLTYSGRLNPILAVIFSALGSSTSITIEYLLGRFFHRLVSKLLNKHARLEKILYWYQRHGAKLLTAGYFIPGVRHISGYIAGLSKLEYRKFAAFAYLGAALWTTLFITLGRLLGSKWNVILPIIHRYALILGLIAVILALAFYLLHKYHDKLGNWLFSQLQKLPERYLSLGKRRFIFTVGGLLFLILFIYFMGLIQDFVTYEVGPADDLVVDWVTNYSPYFIISFMQIINSFGTHLFILIFFIIAGGMLRYTTKRWSHIVPLSLAWMGGTVIDSLFRLVFKGYGIRFFENLTPFQAPSQGFLIAALTFYAVLGYLVGKTKSKRTMLFIGITEFFFLILLALSPIFLRIHPPSTMVMSLTVSGLLTLICLFVYEFRASYFT</sequence>
<dbReference type="RefSeq" id="WP_014184309.1">
    <property type="nucleotide sequence ID" value="NC_016584.1"/>
</dbReference>
<keyword evidence="2" id="KW-0472">Membrane</keyword>
<feature type="domain" description="VTT" evidence="3">
    <location>
        <begin position="31"/>
        <end position="152"/>
    </location>
</feature>
<reference evidence="4 5" key="2">
    <citation type="journal article" date="2012" name="J. Bacteriol.">
        <title>Complete genome sequences of Desulfosporosinus orientis DSM765T, Desulfosporosinus youngiae DSM17734T, Desulfosporosinus meridiei DSM13257T, and Desulfosporosinus acidiphilus DSM22704T.</title>
        <authorList>
            <person name="Pester M."/>
            <person name="Brambilla E."/>
            <person name="Alazard D."/>
            <person name="Rattei T."/>
            <person name="Weinmaier T."/>
            <person name="Han J."/>
            <person name="Lucas S."/>
            <person name="Lapidus A."/>
            <person name="Cheng J.F."/>
            <person name="Goodwin L."/>
            <person name="Pitluck S."/>
            <person name="Peters L."/>
            <person name="Ovchinnikova G."/>
            <person name="Teshima H."/>
            <person name="Detter J.C."/>
            <person name="Han C.S."/>
            <person name="Tapia R."/>
            <person name="Land M.L."/>
            <person name="Hauser L."/>
            <person name="Kyrpides N.C."/>
            <person name="Ivanova N.N."/>
            <person name="Pagani I."/>
            <person name="Huntmann M."/>
            <person name="Wei C.L."/>
            <person name="Davenport K.W."/>
            <person name="Daligault H."/>
            <person name="Chain P.S."/>
            <person name="Chen A."/>
            <person name="Mavromatis K."/>
            <person name="Markowitz V."/>
            <person name="Szeto E."/>
            <person name="Mikhailova N."/>
            <person name="Pati A."/>
            <person name="Wagner M."/>
            <person name="Woyke T."/>
            <person name="Ollivier B."/>
            <person name="Klenk H.P."/>
            <person name="Spring S."/>
            <person name="Loy A."/>
        </authorList>
    </citation>
    <scope>NUCLEOTIDE SEQUENCE [LARGE SCALE GENOMIC DNA]</scope>
    <source>
        <strain evidence="5">ATCC 19365 / DSM 765 / NCIMB 8382 / VKM B-1628</strain>
    </source>
</reference>
<feature type="transmembrane region" description="Helical" evidence="2">
    <location>
        <begin position="300"/>
        <end position="321"/>
    </location>
</feature>
<dbReference type="InterPro" id="IPR051311">
    <property type="entry name" value="DedA_domain"/>
</dbReference>
<keyword evidence="5" id="KW-1185">Reference proteome</keyword>
<feature type="transmembrane region" description="Helical" evidence="2">
    <location>
        <begin position="261"/>
        <end position="288"/>
    </location>
</feature>
<evidence type="ECO:0000313" key="5">
    <source>
        <dbReference type="Proteomes" id="UP000006346"/>
    </source>
</evidence>
<dbReference type="PATRIC" id="fig|768706.3.peg.1876"/>
<feature type="transmembrane region" description="Helical" evidence="2">
    <location>
        <begin position="12"/>
        <end position="31"/>
    </location>
</feature>
<dbReference type="STRING" id="768706.Desor_1863"/>
<dbReference type="AlphaFoldDB" id="G7WAZ3"/>
<keyword evidence="2" id="KW-1133">Transmembrane helix</keyword>
<name>G7WAZ3_DESOD</name>
<protein>
    <submittedName>
        <fullName evidence="4">Putative membrane-associated protein</fullName>
    </submittedName>
</protein>
<evidence type="ECO:0000259" key="3">
    <source>
        <dbReference type="Pfam" id="PF09335"/>
    </source>
</evidence>
<evidence type="ECO:0000256" key="1">
    <source>
        <dbReference type="ARBA" id="ARBA00010792"/>
    </source>
</evidence>
<reference evidence="5" key="1">
    <citation type="submission" date="2011-11" db="EMBL/GenBank/DDBJ databases">
        <title>Complete sequence of Desulfosporosinus orientis DSM 765.</title>
        <authorList>
            <person name="Lucas S."/>
            <person name="Han J."/>
            <person name="Lapidus A."/>
            <person name="Cheng J.-F."/>
            <person name="Goodwin L."/>
            <person name="Pitluck S."/>
            <person name="Peters L."/>
            <person name="Ovchinnikova G."/>
            <person name="Teshima H."/>
            <person name="Detter J.C."/>
            <person name="Han C."/>
            <person name="Tapia R."/>
            <person name="Land M."/>
            <person name="Hauser L."/>
            <person name="Kyrpides N."/>
            <person name="Ivanova N."/>
            <person name="Pagani I."/>
            <person name="Pester M."/>
            <person name="Spring S."/>
            <person name="Ollivier B."/>
            <person name="Rattei T."/>
            <person name="Klenk H.-P."/>
            <person name="Wagner M."/>
            <person name="Loy A."/>
            <person name="Woyke T."/>
        </authorList>
    </citation>
    <scope>NUCLEOTIDE SEQUENCE [LARGE SCALE GENOMIC DNA]</scope>
    <source>
        <strain evidence="5">ATCC 19365 / DSM 765 / NCIMB 8382 / VKM B-1628</strain>
    </source>
</reference>
<gene>
    <name evidence="4" type="ordered locus">Desor_1863</name>
</gene>
<accession>G7WAZ3</accession>
<feature type="transmembrane region" description="Helical" evidence="2">
    <location>
        <begin position="165"/>
        <end position="186"/>
    </location>
</feature>
<feature type="transmembrane region" description="Helical" evidence="2">
    <location>
        <begin position="365"/>
        <end position="387"/>
    </location>
</feature>
<feature type="transmembrane region" description="Helical" evidence="2">
    <location>
        <begin position="341"/>
        <end position="358"/>
    </location>
</feature>
<proteinExistence type="inferred from homology"/>
<dbReference type="Pfam" id="PF09335">
    <property type="entry name" value="VTT_dom"/>
    <property type="match status" value="1"/>
</dbReference>
<dbReference type="PANTHER" id="PTHR42709:SF9">
    <property type="entry name" value="ALKALINE PHOSPHATASE LIKE PROTEIN"/>
    <property type="match status" value="1"/>
</dbReference>
<keyword evidence="2" id="KW-0812">Transmembrane</keyword>
<dbReference type="HOGENOM" id="CLU_637224_0_0_9"/>
<evidence type="ECO:0000313" key="4">
    <source>
        <dbReference type="EMBL" id="AET67494.1"/>
    </source>
</evidence>
<dbReference type="eggNOG" id="COG0586">
    <property type="taxonomic scope" value="Bacteria"/>
</dbReference>
<dbReference type="OrthoDB" id="9782291at2"/>
<dbReference type="Proteomes" id="UP000006346">
    <property type="component" value="Chromosome"/>
</dbReference>
<dbReference type="KEGG" id="dor:Desor_1863"/>